<protein>
    <submittedName>
        <fullName evidence="4">MBL fold metallo-hydrolase</fullName>
    </submittedName>
</protein>
<dbReference type="SUPFAM" id="SSF56281">
    <property type="entry name" value="Metallo-hydrolase/oxidoreductase"/>
    <property type="match status" value="1"/>
</dbReference>
<sequence>MRTLIKALALASTTLLGAPFAATAAEAPKAGAPKADTLKVEKAAFVVHKLTDFLYAIGEPNYYQKNYSYLLVGSDHALMFDSGANQKEDITQVARQITDKPLSVLPSHLHFDHLGGLHNFQSIYLVDTPFTAKFRRADGLYQVPEPVYLGNIDHMTLAPFKVSRLVKPDEVIDLGGLKLRLLSMPGHTPDEVALFDEAHNILLSGDHLYPSWLLAGNLKDYVASLDATLKVINPQTTLYGAHADEDPSKVPAMTYADVVAVRDKMQQIQAGRAKGEAFSDPELIRSSELYKVEKDISILTDIQFTDGRGYGY</sequence>
<evidence type="ECO:0000313" key="4">
    <source>
        <dbReference type="EMBL" id="QJP08527.1"/>
    </source>
</evidence>
<evidence type="ECO:0000259" key="3">
    <source>
        <dbReference type="SMART" id="SM00849"/>
    </source>
</evidence>
<dbReference type="EMBL" id="CP048833">
    <property type="protein sequence ID" value="QJP08527.1"/>
    <property type="molecule type" value="Genomic_DNA"/>
</dbReference>
<keyword evidence="2" id="KW-0732">Signal</keyword>
<evidence type="ECO:0000256" key="2">
    <source>
        <dbReference type="SAM" id="SignalP"/>
    </source>
</evidence>
<comment type="similarity">
    <text evidence="1">Belongs to the metallo-beta-lactamase superfamily. Class-B beta-lactamase family.</text>
</comment>
<feature type="domain" description="Metallo-beta-lactamase" evidence="3">
    <location>
        <begin position="65"/>
        <end position="242"/>
    </location>
</feature>
<reference evidence="4 5" key="1">
    <citation type="submission" date="2020-02" db="EMBL/GenBank/DDBJ databases">
        <title>Complete genome sequence of Pseudomonas multiresinivorans ORNL1.</title>
        <authorList>
            <person name="Podar M."/>
        </authorList>
    </citation>
    <scope>NUCLEOTIDE SEQUENCE [LARGE SCALE GENOMIC DNA]</scope>
    <source>
        <strain evidence="5">populi</strain>
    </source>
</reference>
<keyword evidence="5" id="KW-1185">Reference proteome</keyword>
<organism evidence="4 5">
    <name type="scientific">Pseudomonas multiresinivorans</name>
    <dbReference type="NCBI Taxonomy" id="95301"/>
    <lineage>
        <taxon>Bacteria</taxon>
        <taxon>Pseudomonadati</taxon>
        <taxon>Pseudomonadota</taxon>
        <taxon>Gammaproteobacteria</taxon>
        <taxon>Pseudomonadales</taxon>
        <taxon>Pseudomonadaceae</taxon>
        <taxon>Pseudomonas</taxon>
    </lineage>
</organism>
<dbReference type="RefSeq" id="WP_169937839.1">
    <property type="nucleotide sequence ID" value="NZ_CP048833.1"/>
</dbReference>
<evidence type="ECO:0000256" key="1">
    <source>
        <dbReference type="ARBA" id="ARBA00005250"/>
    </source>
</evidence>
<dbReference type="PANTHER" id="PTHR42951">
    <property type="entry name" value="METALLO-BETA-LACTAMASE DOMAIN-CONTAINING"/>
    <property type="match status" value="1"/>
</dbReference>
<dbReference type="InterPro" id="IPR001279">
    <property type="entry name" value="Metallo-B-lactamas"/>
</dbReference>
<proteinExistence type="inferred from homology"/>
<dbReference type="KEGG" id="pmui:G4G71_11790"/>
<gene>
    <name evidence="4" type="ORF">G4G71_11790</name>
</gene>
<evidence type="ECO:0000313" key="5">
    <source>
        <dbReference type="Proteomes" id="UP000502549"/>
    </source>
</evidence>
<dbReference type="Proteomes" id="UP000502549">
    <property type="component" value="Chromosome"/>
</dbReference>
<accession>A0A7Z3BLG5</accession>
<feature type="chain" id="PRO_5030615550" evidence="2">
    <location>
        <begin position="25"/>
        <end position="312"/>
    </location>
</feature>
<dbReference type="InterPro" id="IPR050855">
    <property type="entry name" value="NDM-1-like"/>
</dbReference>
<dbReference type="AlphaFoldDB" id="A0A7Z3BLG5"/>
<dbReference type="PANTHER" id="PTHR42951:SF4">
    <property type="entry name" value="ACYL-COENZYME A THIOESTERASE MBLAC2"/>
    <property type="match status" value="1"/>
</dbReference>
<dbReference type="GO" id="GO:0016787">
    <property type="term" value="F:hydrolase activity"/>
    <property type="evidence" value="ECO:0007669"/>
    <property type="project" value="UniProtKB-KW"/>
</dbReference>
<name>A0A7Z3BLG5_9PSED</name>
<keyword evidence="4" id="KW-0378">Hydrolase</keyword>
<dbReference type="Pfam" id="PF00753">
    <property type="entry name" value="Lactamase_B"/>
    <property type="match status" value="1"/>
</dbReference>
<dbReference type="SMART" id="SM00849">
    <property type="entry name" value="Lactamase_B"/>
    <property type="match status" value="1"/>
</dbReference>
<dbReference type="GO" id="GO:0017001">
    <property type="term" value="P:antibiotic catabolic process"/>
    <property type="evidence" value="ECO:0007669"/>
    <property type="project" value="UniProtKB-ARBA"/>
</dbReference>
<dbReference type="InterPro" id="IPR036866">
    <property type="entry name" value="RibonucZ/Hydroxyglut_hydro"/>
</dbReference>
<dbReference type="Gene3D" id="3.60.15.10">
    <property type="entry name" value="Ribonuclease Z/Hydroxyacylglutathione hydrolase-like"/>
    <property type="match status" value="1"/>
</dbReference>
<feature type="signal peptide" evidence="2">
    <location>
        <begin position="1"/>
        <end position="24"/>
    </location>
</feature>